<evidence type="ECO:0000256" key="2">
    <source>
        <dbReference type="ARBA" id="ARBA00022448"/>
    </source>
</evidence>
<proteinExistence type="predicted"/>
<dbReference type="Pfam" id="PF07690">
    <property type="entry name" value="MFS_1"/>
    <property type="match status" value="1"/>
</dbReference>
<dbReference type="GO" id="GO:0022857">
    <property type="term" value="F:transmembrane transporter activity"/>
    <property type="evidence" value="ECO:0007669"/>
    <property type="project" value="InterPro"/>
</dbReference>
<dbReference type="InterPro" id="IPR011701">
    <property type="entry name" value="MFS"/>
</dbReference>
<evidence type="ECO:0000256" key="6">
    <source>
        <dbReference type="SAM" id="Phobius"/>
    </source>
</evidence>
<evidence type="ECO:0000256" key="3">
    <source>
        <dbReference type="ARBA" id="ARBA00022692"/>
    </source>
</evidence>
<feature type="transmembrane region" description="Helical" evidence="6">
    <location>
        <begin position="130"/>
        <end position="152"/>
    </location>
</feature>
<comment type="caution">
    <text evidence="8">The sequence shown here is derived from an EMBL/GenBank/DDBJ whole genome shotgun (WGS) entry which is preliminary data.</text>
</comment>
<dbReference type="STRING" id="471514.AN477_09990"/>
<keyword evidence="3 6" id="KW-0812">Transmembrane</keyword>
<gene>
    <name evidence="8" type="ORF">AN477_09990</name>
</gene>
<accession>A0A0P9CLJ5</accession>
<dbReference type="PANTHER" id="PTHR23504:SF15">
    <property type="entry name" value="MAJOR FACILITATOR SUPERFAMILY (MFS) PROFILE DOMAIN-CONTAINING PROTEIN"/>
    <property type="match status" value="1"/>
</dbReference>
<protein>
    <submittedName>
        <fullName evidence="8">MFS transporter</fullName>
    </submittedName>
</protein>
<dbReference type="AlphaFoldDB" id="A0A0P9CLJ5"/>
<feature type="transmembrane region" description="Helical" evidence="6">
    <location>
        <begin position="7"/>
        <end position="30"/>
    </location>
</feature>
<evidence type="ECO:0000256" key="4">
    <source>
        <dbReference type="ARBA" id="ARBA00022989"/>
    </source>
</evidence>
<dbReference type="OrthoDB" id="9793283at2"/>
<feature type="transmembrane region" description="Helical" evidence="6">
    <location>
        <begin position="70"/>
        <end position="94"/>
    </location>
</feature>
<dbReference type="InterPro" id="IPR020846">
    <property type="entry name" value="MFS_dom"/>
</dbReference>
<dbReference type="PANTHER" id="PTHR23504">
    <property type="entry name" value="MAJOR FACILITATOR SUPERFAMILY DOMAIN-CONTAINING PROTEIN 10"/>
    <property type="match status" value="1"/>
</dbReference>
<name>A0A0P9CLJ5_9BACL</name>
<dbReference type="EMBL" id="LJCO01000044">
    <property type="protein sequence ID" value="KPV43886.1"/>
    <property type="molecule type" value="Genomic_DNA"/>
</dbReference>
<keyword evidence="5 6" id="KW-0472">Membrane</keyword>
<keyword evidence="9" id="KW-1185">Reference proteome</keyword>
<dbReference type="SUPFAM" id="SSF103473">
    <property type="entry name" value="MFS general substrate transporter"/>
    <property type="match status" value="1"/>
</dbReference>
<feature type="transmembrane region" description="Helical" evidence="6">
    <location>
        <begin position="100"/>
        <end position="118"/>
    </location>
</feature>
<dbReference type="RefSeq" id="WP_054969012.1">
    <property type="nucleotide sequence ID" value="NZ_LJCO01000044.1"/>
</dbReference>
<reference evidence="8 9" key="1">
    <citation type="submission" date="2015-09" db="EMBL/GenBank/DDBJ databases">
        <title>Draft genome sequence of Alicyclobacillus ferrooxydans DSM 22381.</title>
        <authorList>
            <person name="Hemp J."/>
        </authorList>
    </citation>
    <scope>NUCLEOTIDE SEQUENCE [LARGE SCALE GENOMIC DNA]</scope>
    <source>
        <strain evidence="8 9">TC-34</strain>
    </source>
</reference>
<dbReference type="InterPro" id="IPR036259">
    <property type="entry name" value="MFS_trans_sf"/>
</dbReference>
<feature type="transmembrane region" description="Helical" evidence="6">
    <location>
        <begin position="300"/>
        <end position="323"/>
    </location>
</feature>
<keyword evidence="2" id="KW-0813">Transport</keyword>
<feature type="transmembrane region" description="Helical" evidence="6">
    <location>
        <begin position="245"/>
        <end position="264"/>
    </location>
</feature>
<evidence type="ECO:0000313" key="8">
    <source>
        <dbReference type="EMBL" id="KPV43886.1"/>
    </source>
</evidence>
<sequence>MFQRLRVILLMLVTVFIGFGLIIPVVPLMVTNVGAQAIQLGLLLAVYSAVSFFMSPYWGRLSDRIGRRPILIIGLFGYALSFLVFGFASHLLWLMYLSRIIGGGFSGAVTSTAMAYIADVTDVENRTKGMAFAGMSIGFGFIIGPAVGGLLGGVNISLPFFVAAALAILNALWGLFALDESLSPQVRQARHDHSREQKLSRWAAFQGSLKYMYLVDFVSQFTISALEGCLQLFEMWKIHATAEQIGWMFFISGVVGALIQGGIVRRYVTHGREVPTLYIGLFVSAVGLVLLIFSKNFATAAIYMTVFGAGNTVLKPTLTSLVTKETKVGQGLANGLLSSMDSLARMVGPVLATLVYEVHVNLPFLLAAAVAILAMGLVASYQVSKRHETIVKIAS</sequence>
<evidence type="ECO:0000313" key="9">
    <source>
        <dbReference type="Proteomes" id="UP000050482"/>
    </source>
</evidence>
<evidence type="ECO:0000256" key="1">
    <source>
        <dbReference type="ARBA" id="ARBA00004651"/>
    </source>
</evidence>
<comment type="subcellular location">
    <subcellularLocation>
        <location evidence="1">Cell membrane</location>
        <topology evidence="1">Multi-pass membrane protein</topology>
    </subcellularLocation>
</comment>
<dbReference type="Gene3D" id="1.20.1250.20">
    <property type="entry name" value="MFS general substrate transporter like domains"/>
    <property type="match status" value="1"/>
</dbReference>
<keyword evidence="4 6" id="KW-1133">Transmembrane helix</keyword>
<dbReference type="GO" id="GO:0005886">
    <property type="term" value="C:plasma membrane"/>
    <property type="evidence" value="ECO:0007669"/>
    <property type="project" value="UniProtKB-SubCell"/>
</dbReference>
<evidence type="ECO:0000259" key="7">
    <source>
        <dbReference type="PROSITE" id="PS50850"/>
    </source>
</evidence>
<evidence type="ECO:0000256" key="5">
    <source>
        <dbReference type="ARBA" id="ARBA00023136"/>
    </source>
</evidence>
<organism evidence="8 9">
    <name type="scientific">Alicyclobacillus ferrooxydans</name>
    <dbReference type="NCBI Taxonomy" id="471514"/>
    <lineage>
        <taxon>Bacteria</taxon>
        <taxon>Bacillati</taxon>
        <taxon>Bacillota</taxon>
        <taxon>Bacilli</taxon>
        <taxon>Bacillales</taxon>
        <taxon>Alicyclobacillaceae</taxon>
        <taxon>Alicyclobacillus</taxon>
    </lineage>
</organism>
<feature type="domain" description="Major facilitator superfamily (MFS) profile" evidence="7">
    <location>
        <begin position="4"/>
        <end position="386"/>
    </location>
</feature>
<dbReference type="PATRIC" id="fig|471514.4.peg.3240"/>
<dbReference type="InterPro" id="IPR001958">
    <property type="entry name" value="Tet-R_TetA/multi-R_MdtG-like"/>
</dbReference>
<feature type="transmembrane region" description="Helical" evidence="6">
    <location>
        <begin position="36"/>
        <end position="58"/>
    </location>
</feature>
<dbReference type="Proteomes" id="UP000050482">
    <property type="component" value="Unassembled WGS sequence"/>
</dbReference>
<feature type="transmembrane region" description="Helical" evidence="6">
    <location>
        <begin position="362"/>
        <end position="383"/>
    </location>
</feature>
<feature type="transmembrane region" description="Helical" evidence="6">
    <location>
        <begin position="276"/>
        <end position="294"/>
    </location>
</feature>
<feature type="transmembrane region" description="Helical" evidence="6">
    <location>
        <begin position="158"/>
        <end position="178"/>
    </location>
</feature>
<dbReference type="PRINTS" id="PR01035">
    <property type="entry name" value="TCRTETA"/>
</dbReference>
<dbReference type="PROSITE" id="PS50850">
    <property type="entry name" value="MFS"/>
    <property type="match status" value="1"/>
</dbReference>